<evidence type="ECO:0000259" key="1">
    <source>
        <dbReference type="PROSITE" id="PS50812"/>
    </source>
</evidence>
<proteinExistence type="predicted"/>
<gene>
    <name evidence="2" type="ORF">DCHRY22_LOCUS9425</name>
</gene>
<dbReference type="Proteomes" id="UP000789524">
    <property type="component" value="Unassembled WGS sequence"/>
</dbReference>
<evidence type="ECO:0000313" key="2">
    <source>
        <dbReference type="EMBL" id="CAG9570741.1"/>
    </source>
</evidence>
<protein>
    <submittedName>
        <fullName evidence="2">(African queen) hypothetical protein</fullName>
    </submittedName>
</protein>
<feature type="domain" description="PWWP" evidence="1">
    <location>
        <begin position="110"/>
        <end position="172"/>
    </location>
</feature>
<dbReference type="InterPro" id="IPR000313">
    <property type="entry name" value="PWWP_dom"/>
</dbReference>
<reference evidence="2" key="1">
    <citation type="submission" date="2021-09" db="EMBL/GenBank/DDBJ databases">
        <authorList>
            <person name="Martin H S."/>
        </authorList>
    </citation>
    <scope>NUCLEOTIDE SEQUENCE</scope>
</reference>
<comment type="caution">
    <text evidence="2">The sequence shown here is derived from an EMBL/GenBank/DDBJ whole genome shotgun (WGS) entry which is preliminary data.</text>
</comment>
<keyword evidence="3" id="KW-1185">Reference proteome</keyword>
<evidence type="ECO:0000313" key="3">
    <source>
        <dbReference type="Proteomes" id="UP000789524"/>
    </source>
</evidence>
<organism evidence="2 3">
    <name type="scientific">Danaus chrysippus</name>
    <name type="common">African queen</name>
    <dbReference type="NCBI Taxonomy" id="151541"/>
    <lineage>
        <taxon>Eukaryota</taxon>
        <taxon>Metazoa</taxon>
        <taxon>Ecdysozoa</taxon>
        <taxon>Arthropoda</taxon>
        <taxon>Hexapoda</taxon>
        <taxon>Insecta</taxon>
        <taxon>Pterygota</taxon>
        <taxon>Neoptera</taxon>
        <taxon>Endopterygota</taxon>
        <taxon>Lepidoptera</taxon>
        <taxon>Glossata</taxon>
        <taxon>Ditrysia</taxon>
        <taxon>Papilionoidea</taxon>
        <taxon>Nymphalidae</taxon>
        <taxon>Danainae</taxon>
        <taxon>Danaini</taxon>
        <taxon>Danaina</taxon>
        <taxon>Danaus</taxon>
        <taxon>Anosia</taxon>
    </lineage>
</organism>
<dbReference type="SMART" id="SM00293">
    <property type="entry name" value="PWWP"/>
    <property type="match status" value="1"/>
</dbReference>
<dbReference type="OrthoDB" id="62853at2759"/>
<dbReference type="SUPFAM" id="SSF63748">
    <property type="entry name" value="Tudor/PWWP/MBT"/>
    <property type="match status" value="1"/>
</dbReference>
<dbReference type="Pfam" id="PF00855">
    <property type="entry name" value="PWWP"/>
    <property type="match status" value="1"/>
</dbReference>
<name>A0A8J2W4W7_9NEOP</name>
<dbReference type="AlphaFoldDB" id="A0A8J2W4W7"/>
<dbReference type="Gene3D" id="2.30.30.140">
    <property type="match status" value="1"/>
</dbReference>
<sequence>MMKIYKSSVIIVVLKRPLRQRQRPTPPPLVREVNDHRGLAAGSRRPPHAQDAAPRLINTADRKNPPKKMQKQVTLVDKILSSTRTISSVHKEKENLEVCPSCMWGPKVGYDDVVWHKLGSCPWWPARVITPGALPSCLLTRSHSPHHWPLKYYGTLNYSWAETSRICLFLPKHTAALKARDDTLRQAVLDAADDYIAVYLT</sequence>
<dbReference type="EMBL" id="CAKASE010000066">
    <property type="protein sequence ID" value="CAG9570741.1"/>
    <property type="molecule type" value="Genomic_DNA"/>
</dbReference>
<dbReference type="PROSITE" id="PS50812">
    <property type="entry name" value="PWWP"/>
    <property type="match status" value="1"/>
</dbReference>
<accession>A0A8J2W4W7</accession>